<protein>
    <submittedName>
        <fullName evidence="3">Monooxygenase</fullName>
    </submittedName>
</protein>
<dbReference type="Gene3D" id="3.50.50.60">
    <property type="entry name" value="FAD/NAD(P)-binding domain"/>
    <property type="match status" value="1"/>
</dbReference>
<evidence type="ECO:0000256" key="1">
    <source>
        <dbReference type="ARBA" id="ARBA00023002"/>
    </source>
</evidence>
<dbReference type="PRINTS" id="PR00420">
    <property type="entry name" value="RNGMNOXGNASE"/>
</dbReference>
<dbReference type="EMBL" id="PGTB01000013">
    <property type="protein sequence ID" value="PJE37531.1"/>
    <property type="molecule type" value="Genomic_DNA"/>
</dbReference>
<dbReference type="NCBIfam" id="NF004829">
    <property type="entry name" value="PRK06183.1-3"/>
    <property type="match status" value="1"/>
</dbReference>
<dbReference type="InterPro" id="IPR050631">
    <property type="entry name" value="PheA/TfdB_FAD_monoxygenase"/>
</dbReference>
<reference evidence="3 4" key="1">
    <citation type="journal article" date="2018" name="Int. J. Syst. Evol. Microbiol.">
        <title>Pseudooceanicola lipolyticus sp. nov., a marine alphaproteobacterium, reclassification of Oceanicola flagellatus as Pseudooceanicola flagellatus comb. nov. and emended description of the genus Pseudooceanicola.</title>
        <authorList>
            <person name="Huang M.-M."/>
            <person name="Guo L.-L."/>
            <person name="Wu Y.-H."/>
            <person name="Lai Q.-L."/>
            <person name="Shao Z.-Z."/>
            <person name="Wang C.-S."/>
            <person name="Wu M."/>
            <person name="Xu X.-W."/>
        </authorList>
    </citation>
    <scope>NUCLEOTIDE SEQUENCE [LARGE SCALE GENOMIC DNA]</scope>
    <source>
        <strain evidence="3 4">157</strain>
    </source>
</reference>
<dbReference type="InterPro" id="IPR036188">
    <property type="entry name" value="FAD/NAD-bd_sf"/>
</dbReference>
<sequence length="547" mass="60917">MTRPPDLATDVLIVGAGPTGLLLANILGDMGVATLLVEKRMDIVREPRAVSIDDESLRALQSVGLHQQVASLCVRGYGSIYRGPKGNVFATVKPFSKDYGFDKRNAFQQPDFVTLLRGAMARHETVTDLFGTELTAVSQTADQVQATLTHADGTQRQVAARYLVACDGGRSFVRKHLGIKMVGSTFEEPWLILDLKTTSNRCFHTEVFCWPQRSCITLPGPAGIRRYEFKLNRGETVEQAEAPEFARKLLAMVGPDANEPIRRQQVYTFHARMAERWRDGRIFLAGDAAHLTPPFAGQGMNSGLRDAHNLGWKLHEALHATNPEPLLASYEAERAPHAWEMITLAMRMGQVMMPSSALKGALIRAAFHTLKLYPPARDYFAQMKYKPKPRFDAGLIWPDQRPKSLSLVGRMFPQPLVATPEDKRHLLDDLLPDQPVVLLYGNRPETMISPADLAAFHQAGAAVIGITPEGVNPRPDRFAILRDYSRMLSSRPYADHLDHAFLLRRDRYVAAIFGQDRLGDLLVPLSRIRSAIVAKDRDRPEHAQPAA</sequence>
<proteinExistence type="predicted"/>
<dbReference type="Gene3D" id="3.30.70.2450">
    <property type="match status" value="1"/>
</dbReference>
<name>A0A2M8J427_9RHOB</name>
<dbReference type="InterPro" id="IPR002938">
    <property type="entry name" value="FAD-bd"/>
</dbReference>
<comment type="caution">
    <text evidence="3">The sequence shown here is derived from an EMBL/GenBank/DDBJ whole genome shotgun (WGS) entry which is preliminary data.</text>
</comment>
<gene>
    <name evidence="3" type="ORF">CVM52_06575</name>
</gene>
<dbReference type="OrthoDB" id="9791689at2"/>
<keyword evidence="3" id="KW-0503">Monooxygenase</keyword>
<dbReference type="NCBIfam" id="NF004831">
    <property type="entry name" value="PRK06183.1-5"/>
    <property type="match status" value="1"/>
</dbReference>
<dbReference type="Pfam" id="PF01494">
    <property type="entry name" value="FAD_binding_3"/>
    <property type="match status" value="1"/>
</dbReference>
<dbReference type="GO" id="GO:0019622">
    <property type="term" value="P:3-(3-hydroxy)phenylpropionate catabolic process"/>
    <property type="evidence" value="ECO:0007669"/>
    <property type="project" value="TreeGrafter"/>
</dbReference>
<organism evidence="3 4">
    <name type="scientific">Pseudooceanicola lipolyticus</name>
    <dbReference type="NCBI Taxonomy" id="2029104"/>
    <lineage>
        <taxon>Bacteria</taxon>
        <taxon>Pseudomonadati</taxon>
        <taxon>Pseudomonadota</taxon>
        <taxon>Alphaproteobacteria</taxon>
        <taxon>Rhodobacterales</taxon>
        <taxon>Paracoccaceae</taxon>
        <taxon>Pseudooceanicola</taxon>
    </lineage>
</organism>
<keyword evidence="4" id="KW-1185">Reference proteome</keyword>
<dbReference type="RefSeq" id="WP_100161712.1">
    <property type="nucleotide sequence ID" value="NZ_PGTB01000013.1"/>
</dbReference>
<evidence type="ECO:0000313" key="4">
    <source>
        <dbReference type="Proteomes" id="UP000231553"/>
    </source>
</evidence>
<dbReference type="GO" id="GO:0008688">
    <property type="term" value="F:3-(3-hydroxyphenyl)propionate hydroxylase activity"/>
    <property type="evidence" value="ECO:0007669"/>
    <property type="project" value="TreeGrafter"/>
</dbReference>
<evidence type="ECO:0000259" key="2">
    <source>
        <dbReference type="Pfam" id="PF01494"/>
    </source>
</evidence>
<evidence type="ECO:0000313" key="3">
    <source>
        <dbReference type="EMBL" id="PJE37531.1"/>
    </source>
</evidence>
<dbReference type="PANTHER" id="PTHR43476:SF3">
    <property type="entry name" value="FAD-BINDING MONOOXYGENASE"/>
    <property type="match status" value="1"/>
</dbReference>
<accession>A0A2M8J427</accession>
<dbReference type="AlphaFoldDB" id="A0A2M8J427"/>
<dbReference type="SUPFAM" id="SSF51905">
    <property type="entry name" value="FAD/NAD(P)-binding domain"/>
    <property type="match status" value="1"/>
</dbReference>
<dbReference type="GO" id="GO:0071949">
    <property type="term" value="F:FAD binding"/>
    <property type="evidence" value="ECO:0007669"/>
    <property type="project" value="InterPro"/>
</dbReference>
<dbReference type="PANTHER" id="PTHR43476">
    <property type="entry name" value="3-(3-HYDROXY-PHENYL)PROPIONATE/3-HYDROXYCINNAMIC ACID HYDROXYLASE"/>
    <property type="match status" value="1"/>
</dbReference>
<keyword evidence="1" id="KW-0560">Oxidoreductase</keyword>
<dbReference type="Proteomes" id="UP000231553">
    <property type="component" value="Unassembled WGS sequence"/>
</dbReference>
<feature type="domain" description="FAD-binding" evidence="2">
    <location>
        <begin position="9"/>
        <end position="343"/>
    </location>
</feature>